<dbReference type="Proteomes" id="UP000887579">
    <property type="component" value="Unplaced"/>
</dbReference>
<evidence type="ECO:0000313" key="2">
    <source>
        <dbReference type="WBParaSite" id="ES5_v2.g21839.t1"/>
    </source>
</evidence>
<dbReference type="WBParaSite" id="ES5_v2.g21839.t1">
    <property type="protein sequence ID" value="ES5_v2.g21839.t1"/>
    <property type="gene ID" value="ES5_v2.g21839"/>
</dbReference>
<evidence type="ECO:0000313" key="1">
    <source>
        <dbReference type="Proteomes" id="UP000887579"/>
    </source>
</evidence>
<sequence>METLDREDAAYLRLGGSGGPNSSEQFYHLAGDKSDCTLPDKPDHAGLRTTRFARADEHSNNLGSSNADESTSVATDARGWDIFRLLPPKNDNLAKGKRYGNKNDKK</sequence>
<proteinExistence type="predicted"/>
<protein>
    <submittedName>
        <fullName evidence="2">Uncharacterized protein</fullName>
    </submittedName>
</protein>
<accession>A0AC34FYD2</accession>
<organism evidence="1 2">
    <name type="scientific">Panagrolaimus sp. ES5</name>
    <dbReference type="NCBI Taxonomy" id="591445"/>
    <lineage>
        <taxon>Eukaryota</taxon>
        <taxon>Metazoa</taxon>
        <taxon>Ecdysozoa</taxon>
        <taxon>Nematoda</taxon>
        <taxon>Chromadorea</taxon>
        <taxon>Rhabditida</taxon>
        <taxon>Tylenchina</taxon>
        <taxon>Panagrolaimomorpha</taxon>
        <taxon>Panagrolaimoidea</taxon>
        <taxon>Panagrolaimidae</taxon>
        <taxon>Panagrolaimus</taxon>
    </lineage>
</organism>
<name>A0AC34FYD2_9BILA</name>
<reference evidence="2" key="1">
    <citation type="submission" date="2022-11" db="UniProtKB">
        <authorList>
            <consortium name="WormBaseParasite"/>
        </authorList>
    </citation>
    <scope>IDENTIFICATION</scope>
</reference>